<comment type="subcellular location">
    <subcellularLocation>
        <location evidence="1">Membrane</location>
    </subcellularLocation>
</comment>
<dbReference type="PANTHER" id="PTHR11058:SF9">
    <property type="entry name" value="NADH-UBIQUINONE OXIDOREDUCTASE CHAIN 3"/>
    <property type="match status" value="1"/>
</dbReference>
<organism evidence="8">
    <name type="scientific">mine drainage metagenome</name>
    <dbReference type="NCBI Taxonomy" id="410659"/>
    <lineage>
        <taxon>unclassified sequences</taxon>
        <taxon>metagenomes</taxon>
        <taxon>ecological metagenomes</taxon>
    </lineage>
</organism>
<feature type="transmembrane region" description="Helical" evidence="7">
    <location>
        <begin position="113"/>
        <end position="135"/>
    </location>
</feature>
<dbReference type="EC" id="1.6.-.-" evidence="8"/>
<proteinExistence type="inferred from homology"/>
<dbReference type="Pfam" id="PF00507">
    <property type="entry name" value="Oxidored_q4"/>
    <property type="match status" value="1"/>
</dbReference>
<dbReference type="GO" id="GO:0008137">
    <property type="term" value="F:NADH dehydrogenase (ubiquinone) activity"/>
    <property type="evidence" value="ECO:0007669"/>
    <property type="project" value="InterPro"/>
</dbReference>
<keyword evidence="3" id="KW-0813">Transport</keyword>
<evidence type="ECO:0000256" key="3">
    <source>
        <dbReference type="ARBA" id="ARBA00022448"/>
    </source>
</evidence>
<sequence>MLEGYLSIAIILILLILAMTMAFAVLPSLSEGRYKKPGISLKPSDILKNLGNSLSPKVEDSTYMEPYETGEVSRGDFGKFVNIQYYVIVLLFVLFDVDMVLLFPWAFNFYQLKVYAFIETIIFLLMPLFAVYYAFKEGYMRWIK</sequence>
<evidence type="ECO:0000256" key="6">
    <source>
        <dbReference type="ARBA" id="ARBA00023136"/>
    </source>
</evidence>
<keyword evidence="8" id="KW-0830">Ubiquinone</keyword>
<dbReference type="Gene3D" id="1.20.58.1610">
    <property type="entry name" value="NADH:ubiquinone/plastoquinone oxidoreductase, chain 3"/>
    <property type="match status" value="1"/>
</dbReference>
<evidence type="ECO:0000256" key="5">
    <source>
        <dbReference type="ARBA" id="ARBA00022989"/>
    </source>
</evidence>
<keyword evidence="6 7" id="KW-0472">Membrane</keyword>
<dbReference type="GO" id="GO:0016491">
    <property type="term" value="F:oxidoreductase activity"/>
    <property type="evidence" value="ECO:0007669"/>
    <property type="project" value="UniProtKB-KW"/>
</dbReference>
<gene>
    <name evidence="8" type="ORF">B1B_17505</name>
</gene>
<accession>T0ZUR8</accession>
<evidence type="ECO:0000313" key="8">
    <source>
        <dbReference type="EMBL" id="EQD33635.1"/>
    </source>
</evidence>
<keyword evidence="4 7" id="KW-0812">Transmembrane</keyword>
<comment type="similarity">
    <text evidence="2">Belongs to the complex I subunit 3 family.</text>
</comment>
<dbReference type="AlphaFoldDB" id="T0ZUR8"/>
<reference evidence="8" key="2">
    <citation type="journal article" date="2014" name="ISME J.">
        <title>Microbial stratification in low pH oxic and suboxic macroscopic growths along an acid mine drainage.</title>
        <authorList>
            <person name="Mendez-Garcia C."/>
            <person name="Mesa V."/>
            <person name="Sprenger R.R."/>
            <person name="Richter M."/>
            <person name="Diez M.S."/>
            <person name="Solano J."/>
            <person name="Bargiela R."/>
            <person name="Golyshina O.V."/>
            <person name="Manteca A."/>
            <person name="Ramos J.L."/>
            <person name="Gallego J.R."/>
            <person name="Llorente I."/>
            <person name="Martins Dos Santos V.A."/>
            <person name="Jensen O.N."/>
            <person name="Pelaez A.I."/>
            <person name="Sanchez J."/>
            <person name="Ferrer M."/>
        </authorList>
    </citation>
    <scope>NUCLEOTIDE SEQUENCE</scope>
</reference>
<reference evidence="8" key="1">
    <citation type="submission" date="2013-08" db="EMBL/GenBank/DDBJ databases">
        <authorList>
            <person name="Mendez C."/>
            <person name="Richter M."/>
            <person name="Ferrer M."/>
            <person name="Sanchez J."/>
        </authorList>
    </citation>
    <scope>NUCLEOTIDE SEQUENCE</scope>
</reference>
<protein>
    <submittedName>
        <fullName evidence="8">NADH:ubiquinone/plastoquinone oxidoreductase, chain 3</fullName>
        <ecNumber evidence="8">1.6.-.-</ecNumber>
    </submittedName>
</protein>
<comment type="caution">
    <text evidence="8">The sequence shown here is derived from an EMBL/GenBank/DDBJ whole genome shotgun (WGS) entry which is preliminary data.</text>
</comment>
<keyword evidence="5 7" id="KW-1133">Transmembrane helix</keyword>
<evidence type="ECO:0000256" key="2">
    <source>
        <dbReference type="ARBA" id="ARBA00008472"/>
    </source>
</evidence>
<dbReference type="GO" id="GO:0030964">
    <property type="term" value="C:NADH dehydrogenase complex"/>
    <property type="evidence" value="ECO:0007669"/>
    <property type="project" value="TreeGrafter"/>
</dbReference>
<dbReference type="PANTHER" id="PTHR11058">
    <property type="entry name" value="NADH-UBIQUINONE OXIDOREDUCTASE CHAIN 3"/>
    <property type="match status" value="1"/>
</dbReference>
<evidence type="ECO:0000256" key="7">
    <source>
        <dbReference type="SAM" id="Phobius"/>
    </source>
</evidence>
<dbReference type="EMBL" id="AUZY01011695">
    <property type="protein sequence ID" value="EQD33635.1"/>
    <property type="molecule type" value="Genomic_DNA"/>
</dbReference>
<evidence type="ECO:0000256" key="4">
    <source>
        <dbReference type="ARBA" id="ARBA00022692"/>
    </source>
</evidence>
<dbReference type="NCBIfam" id="NF005022">
    <property type="entry name" value="PRK06432.1"/>
    <property type="match status" value="1"/>
</dbReference>
<dbReference type="InterPro" id="IPR038430">
    <property type="entry name" value="NDAH_ubi_oxred_su3_sf"/>
</dbReference>
<evidence type="ECO:0000256" key="1">
    <source>
        <dbReference type="ARBA" id="ARBA00004370"/>
    </source>
</evidence>
<feature type="transmembrane region" description="Helical" evidence="7">
    <location>
        <begin position="6"/>
        <end position="26"/>
    </location>
</feature>
<keyword evidence="8" id="KW-0560">Oxidoreductase</keyword>
<name>T0ZUR8_9ZZZZ</name>
<dbReference type="InterPro" id="IPR000440">
    <property type="entry name" value="NADH_UbQ/plastoQ_OxRdtase_su3"/>
</dbReference>
<feature type="transmembrane region" description="Helical" evidence="7">
    <location>
        <begin position="83"/>
        <end position="107"/>
    </location>
</feature>